<feature type="chain" id="PRO_5042000190" description="Cytochrome b5 heme-binding domain-containing protein" evidence="3">
    <location>
        <begin position="17"/>
        <end position="472"/>
    </location>
</feature>
<dbReference type="PROSITE" id="PS50255">
    <property type="entry name" value="CYTOCHROME_B5_2"/>
    <property type="match status" value="1"/>
</dbReference>
<dbReference type="Pfam" id="PF00173">
    <property type="entry name" value="Cyt-b5"/>
    <property type="match status" value="1"/>
</dbReference>
<dbReference type="Pfam" id="PF00487">
    <property type="entry name" value="FA_desaturase"/>
    <property type="match status" value="1"/>
</dbReference>
<dbReference type="InterPro" id="IPR005804">
    <property type="entry name" value="FA_desaturase_dom"/>
</dbReference>
<dbReference type="GO" id="GO:0006636">
    <property type="term" value="P:unsaturated fatty acid biosynthetic process"/>
    <property type="evidence" value="ECO:0007669"/>
    <property type="project" value="UniProtKB-ARBA"/>
</dbReference>
<evidence type="ECO:0000256" key="3">
    <source>
        <dbReference type="SAM" id="SignalP"/>
    </source>
</evidence>
<keyword evidence="2" id="KW-1133">Transmembrane helix</keyword>
<dbReference type="PANTHER" id="PTHR19353:SF19">
    <property type="entry name" value="DELTA(5) FATTY ACID DESATURASE C-RELATED"/>
    <property type="match status" value="1"/>
</dbReference>
<dbReference type="PIRSF" id="PIRSF015921">
    <property type="entry name" value="FA_sphinglp_des"/>
    <property type="match status" value="1"/>
</dbReference>
<keyword evidence="6" id="KW-1185">Reference proteome</keyword>
<keyword evidence="2" id="KW-0812">Transmembrane</keyword>
<dbReference type="Gene3D" id="3.10.120.10">
    <property type="entry name" value="Cytochrome b5-like heme/steroid binding domain"/>
    <property type="match status" value="1"/>
</dbReference>
<dbReference type="AlphaFoldDB" id="A0AAD3CQF1"/>
<gene>
    <name evidence="5" type="ORF">CTEN210_05712</name>
</gene>
<dbReference type="InterPro" id="IPR036400">
    <property type="entry name" value="Cyt_B5-like_heme/steroid_sf"/>
</dbReference>
<proteinExistence type="predicted"/>
<evidence type="ECO:0000259" key="4">
    <source>
        <dbReference type="PROSITE" id="PS50255"/>
    </source>
</evidence>
<protein>
    <recommendedName>
        <fullName evidence="4">Cytochrome b5 heme-binding domain-containing protein</fullName>
    </recommendedName>
</protein>
<dbReference type="Proteomes" id="UP001054902">
    <property type="component" value="Unassembled WGS sequence"/>
</dbReference>
<dbReference type="GO" id="GO:0042759">
    <property type="term" value="P:long-chain fatty acid biosynthetic process"/>
    <property type="evidence" value="ECO:0007669"/>
    <property type="project" value="UniProtKB-ARBA"/>
</dbReference>
<accession>A0AAD3CQF1</accession>
<evidence type="ECO:0000313" key="6">
    <source>
        <dbReference type="Proteomes" id="UP001054902"/>
    </source>
</evidence>
<dbReference type="EMBL" id="BLLK01000036">
    <property type="protein sequence ID" value="GFH49236.1"/>
    <property type="molecule type" value="Genomic_DNA"/>
</dbReference>
<dbReference type="GO" id="GO:0016020">
    <property type="term" value="C:membrane"/>
    <property type="evidence" value="ECO:0007669"/>
    <property type="project" value="TreeGrafter"/>
</dbReference>
<feature type="signal peptide" evidence="3">
    <location>
        <begin position="1"/>
        <end position="16"/>
    </location>
</feature>
<keyword evidence="2" id="KW-0472">Membrane</keyword>
<dbReference type="CDD" id="cd03506">
    <property type="entry name" value="Delta6-FADS-like"/>
    <property type="match status" value="1"/>
</dbReference>
<dbReference type="GO" id="GO:0016717">
    <property type="term" value="F:oxidoreductase activity, acting on paired donors, with oxidation of a pair of donors resulting in the reduction of molecular oxygen to two molecules of water"/>
    <property type="evidence" value="ECO:0007669"/>
    <property type="project" value="UniProtKB-ARBA"/>
</dbReference>
<feature type="transmembrane region" description="Helical" evidence="2">
    <location>
        <begin position="315"/>
        <end position="339"/>
    </location>
</feature>
<dbReference type="InterPro" id="IPR001199">
    <property type="entry name" value="Cyt_B5-like_heme/steroid-bd"/>
</dbReference>
<evidence type="ECO:0000313" key="5">
    <source>
        <dbReference type="EMBL" id="GFH49236.1"/>
    </source>
</evidence>
<organism evidence="5 6">
    <name type="scientific">Chaetoceros tenuissimus</name>
    <dbReference type="NCBI Taxonomy" id="426638"/>
    <lineage>
        <taxon>Eukaryota</taxon>
        <taxon>Sar</taxon>
        <taxon>Stramenopiles</taxon>
        <taxon>Ochrophyta</taxon>
        <taxon>Bacillariophyta</taxon>
        <taxon>Coscinodiscophyceae</taxon>
        <taxon>Chaetocerotophycidae</taxon>
        <taxon>Chaetocerotales</taxon>
        <taxon>Chaetocerotaceae</taxon>
        <taxon>Chaetoceros</taxon>
    </lineage>
</organism>
<dbReference type="SMART" id="SM01117">
    <property type="entry name" value="Cyt-b5"/>
    <property type="match status" value="1"/>
</dbReference>
<dbReference type="PANTHER" id="PTHR19353">
    <property type="entry name" value="FATTY ACID DESATURASE 2"/>
    <property type="match status" value="1"/>
</dbReference>
<name>A0AAD3CQF1_9STRA</name>
<comment type="caution">
    <text evidence="5">The sequence shown here is derived from an EMBL/GenBank/DDBJ whole genome shotgun (WGS) entry which is preliminary data.</text>
</comment>
<dbReference type="SUPFAM" id="SSF55856">
    <property type="entry name" value="Cytochrome b5-like heme/steroid binding domain"/>
    <property type="match status" value="1"/>
</dbReference>
<dbReference type="InterPro" id="IPR012171">
    <property type="entry name" value="Fatty_acid_desaturase"/>
</dbReference>
<evidence type="ECO:0000256" key="2">
    <source>
        <dbReference type="SAM" id="Phobius"/>
    </source>
</evidence>
<sequence length="472" mass="53496">MIRNLAFALAVLQAEAFVCLSRSKQVVLTTSGGSVSLLSSIASTNDQKLEVSPPPSTSSTTSETDQSLNIRIHGEWYDLTKWRNSHPAGEHWIDLYNKRDATEVMDAFHSEKAKIMYQRLQKVDETKASELQKATPEDTEVTLAFREFRTKLVNDGWFERDLVHEAKLIGINLSLFIGAAVSAHSIPLMSIFLLSLGYSNSGWIGHDYIHGVDKFSERLRNYSALVGGLGTTWWSDKHNLHHAHTNEMGVDGDMAVGPLLFTYVPDPKNDTPWRKVQHYTFVPVFSLLRWLWSIRSFQEAIKGIENKRPQAKQELYCLMAHYAMLLTIFPMSVWIPAYFLSGLITALIVTPTHQNDTFFSDTQNDWVTSQFESTRNAVLTNPFSTWLWGGMQYQLEHHLFPAMPRSKYPALRPILKQFASENNLKYLESGEVEILKMNWELMRDVAKADPVEGAPHGALFTVNDKLATGAKI</sequence>
<feature type="domain" description="Cytochrome b5 heme-binding" evidence="4">
    <location>
        <begin position="70"/>
        <end position="132"/>
    </location>
</feature>
<reference evidence="5 6" key="1">
    <citation type="journal article" date="2021" name="Sci. Rep.">
        <title>The genome of the diatom Chaetoceros tenuissimus carries an ancient integrated fragment of an extant virus.</title>
        <authorList>
            <person name="Hongo Y."/>
            <person name="Kimura K."/>
            <person name="Takaki Y."/>
            <person name="Yoshida Y."/>
            <person name="Baba S."/>
            <person name="Kobayashi G."/>
            <person name="Nagasaki K."/>
            <person name="Hano T."/>
            <person name="Tomaru Y."/>
        </authorList>
    </citation>
    <scope>NUCLEOTIDE SEQUENCE [LARGE SCALE GENOMIC DNA]</scope>
    <source>
        <strain evidence="5 6">NIES-3715</strain>
    </source>
</reference>
<feature type="region of interest" description="Disordered" evidence="1">
    <location>
        <begin position="46"/>
        <end position="65"/>
    </location>
</feature>
<keyword evidence="3" id="KW-0732">Signal</keyword>
<evidence type="ECO:0000256" key="1">
    <source>
        <dbReference type="SAM" id="MobiDB-lite"/>
    </source>
</evidence>